<accession>A0A6I6JFW4</accession>
<proteinExistence type="predicted"/>
<dbReference type="InterPro" id="IPR051199">
    <property type="entry name" value="LPS_LOS_Heptosyltrfase"/>
</dbReference>
<keyword evidence="4" id="KW-1185">Reference proteome</keyword>
<evidence type="ECO:0000313" key="3">
    <source>
        <dbReference type="EMBL" id="QGY41725.1"/>
    </source>
</evidence>
<dbReference type="Gene3D" id="3.40.50.2000">
    <property type="entry name" value="Glycogen Phosphorylase B"/>
    <property type="match status" value="2"/>
</dbReference>
<organism evidence="3 4">
    <name type="scientific">Pseudodesulfovibrio cashew</name>
    <dbReference type="NCBI Taxonomy" id="2678688"/>
    <lineage>
        <taxon>Bacteria</taxon>
        <taxon>Pseudomonadati</taxon>
        <taxon>Thermodesulfobacteriota</taxon>
        <taxon>Desulfovibrionia</taxon>
        <taxon>Desulfovibrionales</taxon>
        <taxon>Desulfovibrionaceae</taxon>
    </lineage>
</organism>
<reference evidence="3 4" key="1">
    <citation type="submission" date="2019-11" db="EMBL/GenBank/DDBJ databases">
        <authorList>
            <person name="Zheng R.K."/>
            <person name="Sun C.M."/>
        </authorList>
    </citation>
    <scope>NUCLEOTIDE SEQUENCE [LARGE SCALE GENOMIC DNA]</scope>
    <source>
        <strain evidence="3 4">SRB007</strain>
    </source>
</reference>
<dbReference type="EMBL" id="CP046400">
    <property type="protein sequence ID" value="QGY41725.1"/>
    <property type="molecule type" value="Genomic_DNA"/>
</dbReference>
<sequence>MPNSGTHQPSVAVRLSHMGDVALTTGVLAHWNQTRGETFVFLTRKGNAPLLENHPAVERVIGVEDEALKTGAWLRLARQLAAEYEGHDLIDLHGTLRSRLLSLLWRGKVRRYPKLGLARRLYDRTHGERYRRRLEATNVPQRYALALDAEPPSPQDLLPRIFLTPAEVDTAATRLTGLSSSGPLVALHPYATHPAKQWPREHWLALTRELSRNGLDWVVVGRDDAPLLPGDERDLTNATNLRETCALLSRTDLLITGDSGPMHLGCAVGTPVLALFGPTAKVWGFYPAGPRDQVLERPMECRPCSLHGARTCERGHSCLAGIPPEKVAACAAEMLAAQ</sequence>
<gene>
    <name evidence="3" type="ORF">GM415_16870</name>
</gene>
<keyword evidence="2 3" id="KW-0808">Transferase</keyword>
<dbReference type="PANTHER" id="PTHR30160:SF1">
    <property type="entry name" value="LIPOPOLYSACCHARIDE 1,2-N-ACETYLGLUCOSAMINETRANSFERASE-RELATED"/>
    <property type="match status" value="1"/>
</dbReference>
<dbReference type="CDD" id="cd03789">
    <property type="entry name" value="GT9_LPS_heptosyltransferase"/>
    <property type="match status" value="1"/>
</dbReference>
<dbReference type="SUPFAM" id="SSF53756">
    <property type="entry name" value="UDP-Glycosyltransferase/glycogen phosphorylase"/>
    <property type="match status" value="1"/>
</dbReference>
<dbReference type="AlphaFoldDB" id="A0A6I6JFW4"/>
<dbReference type="Proteomes" id="UP000428328">
    <property type="component" value="Chromosome"/>
</dbReference>
<protein>
    <submittedName>
        <fullName evidence="3">Glycosyltransferase family 9 protein</fullName>
    </submittedName>
</protein>
<evidence type="ECO:0000256" key="1">
    <source>
        <dbReference type="ARBA" id="ARBA00022676"/>
    </source>
</evidence>
<dbReference type="RefSeq" id="WP_158950251.1">
    <property type="nucleotide sequence ID" value="NZ_CP046400.1"/>
</dbReference>
<name>A0A6I6JFW4_9BACT</name>
<dbReference type="GO" id="GO:0008713">
    <property type="term" value="F:ADP-heptose-lipopolysaccharide heptosyltransferase activity"/>
    <property type="evidence" value="ECO:0007669"/>
    <property type="project" value="TreeGrafter"/>
</dbReference>
<keyword evidence="1" id="KW-0328">Glycosyltransferase</keyword>
<dbReference type="GO" id="GO:0009244">
    <property type="term" value="P:lipopolysaccharide core region biosynthetic process"/>
    <property type="evidence" value="ECO:0007669"/>
    <property type="project" value="TreeGrafter"/>
</dbReference>
<dbReference type="GO" id="GO:0005829">
    <property type="term" value="C:cytosol"/>
    <property type="evidence" value="ECO:0007669"/>
    <property type="project" value="TreeGrafter"/>
</dbReference>
<evidence type="ECO:0000313" key="4">
    <source>
        <dbReference type="Proteomes" id="UP000428328"/>
    </source>
</evidence>
<evidence type="ECO:0000256" key="2">
    <source>
        <dbReference type="ARBA" id="ARBA00022679"/>
    </source>
</evidence>
<dbReference type="PANTHER" id="PTHR30160">
    <property type="entry name" value="TETRAACYLDISACCHARIDE 4'-KINASE-RELATED"/>
    <property type="match status" value="1"/>
</dbReference>
<dbReference type="KEGG" id="psel:GM415_16870"/>
<dbReference type="InterPro" id="IPR002201">
    <property type="entry name" value="Glyco_trans_9"/>
</dbReference>
<dbReference type="Pfam" id="PF01075">
    <property type="entry name" value="Glyco_transf_9"/>
    <property type="match status" value="1"/>
</dbReference>